<protein>
    <submittedName>
        <fullName evidence="1">DUF1963 domain-containing protein</fullName>
    </submittedName>
</protein>
<keyword evidence="2" id="KW-1185">Reference proteome</keyword>
<comment type="caution">
    <text evidence="1">The sequence shown here is derived from an EMBL/GenBank/DDBJ whole genome shotgun (WGS) entry which is preliminary data.</text>
</comment>
<sequence length="64" mass="7344">MSPELHASLTWKGNPQEWVILLLVKSRGDLQWGDAGDLFFVIHKSDLAKIDFSKYLSQWKVVSN</sequence>
<reference evidence="1" key="1">
    <citation type="submission" date="2020-06" db="EMBL/GenBank/DDBJ databases">
        <authorList>
            <person name="Dong N."/>
        </authorList>
    </citation>
    <scope>NUCLEOTIDE SEQUENCE</scope>
    <source>
        <strain evidence="1">R1692</strain>
    </source>
</reference>
<dbReference type="EMBL" id="JACAGK010000001">
    <property type="protein sequence ID" value="MDM1046754.1"/>
    <property type="molecule type" value="Genomic_DNA"/>
</dbReference>
<proteinExistence type="predicted"/>
<dbReference type="InterPro" id="IPR015315">
    <property type="entry name" value="DUF1963"/>
</dbReference>
<accession>A0ABT7NHT6</accession>
<evidence type="ECO:0000313" key="2">
    <source>
        <dbReference type="Proteomes" id="UP001170954"/>
    </source>
</evidence>
<gene>
    <name evidence="1" type="ORF">HX018_00625</name>
</gene>
<dbReference type="Pfam" id="PF09234">
    <property type="entry name" value="DUF1963"/>
    <property type="match status" value="1"/>
</dbReference>
<evidence type="ECO:0000313" key="1">
    <source>
        <dbReference type="EMBL" id="MDM1046754.1"/>
    </source>
</evidence>
<dbReference type="Gene3D" id="2.30.320.10">
    <property type="entry name" value="YwqG-like"/>
    <property type="match status" value="1"/>
</dbReference>
<dbReference type="SUPFAM" id="SSF103032">
    <property type="entry name" value="Hypothetical protein YwqG"/>
    <property type="match status" value="1"/>
</dbReference>
<dbReference type="Proteomes" id="UP001170954">
    <property type="component" value="Unassembled WGS sequence"/>
</dbReference>
<reference evidence="1" key="2">
    <citation type="journal article" date="2022" name="Sci. Total Environ.">
        <title>Prevalence, transmission, and molecular epidemiology of tet(X)-positive bacteria among humans, animals, and environmental niches in China: An epidemiological, and genomic-based study.</title>
        <authorList>
            <person name="Dong N."/>
            <person name="Zeng Y."/>
            <person name="Cai C."/>
            <person name="Sun C."/>
            <person name="Lu J."/>
            <person name="Liu C."/>
            <person name="Zhou H."/>
            <person name="Sun Q."/>
            <person name="Shu L."/>
            <person name="Wang H."/>
            <person name="Wang Y."/>
            <person name="Wang S."/>
            <person name="Wu C."/>
            <person name="Chan E.W."/>
            <person name="Chen G."/>
            <person name="Shen Z."/>
            <person name="Chen S."/>
            <person name="Zhang R."/>
        </authorList>
    </citation>
    <scope>NUCLEOTIDE SEQUENCE</scope>
    <source>
        <strain evidence="1">R1692</strain>
    </source>
</reference>
<name>A0ABT7NHT6_9SPHI</name>
<dbReference type="RefSeq" id="WP_350319874.1">
    <property type="nucleotide sequence ID" value="NZ_JACAGK010000001.1"/>
</dbReference>
<dbReference type="InterPro" id="IPR035948">
    <property type="entry name" value="YwqG-like_sf"/>
</dbReference>
<organism evidence="1 2">
    <name type="scientific">Sphingobacterium hotanense</name>
    <dbReference type="NCBI Taxonomy" id="649196"/>
    <lineage>
        <taxon>Bacteria</taxon>
        <taxon>Pseudomonadati</taxon>
        <taxon>Bacteroidota</taxon>
        <taxon>Sphingobacteriia</taxon>
        <taxon>Sphingobacteriales</taxon>
        <taxon>Sphingobacteriaceae</taxon>
        <taxon>Sphingobacterium</taxon>
    </lineage>
</organism>